<dbReference type="AlphaFoldDB" id="A0AAD5M8M7"/>
<feature type="compositionally biased region" description="Low complexity" evidence="1">
    <location>
        <begin position="395"/>
        <end position="430"/>
    </location>
</feature>
<sequence length="430" mass="48483">MASRASEMAWATHCHGVEGKIHADRRTVEYYGRGNHRADALCVRGSLSVGHWHVQRLARDLQDAVQRSSPAPDPDPEERRDTEPESEEEKHDSQRQRRCRSSAAAGKRREEAADGDEDEHEARDCERECARERKPKSQNKSKNKNGRTKSRLTVGTKRKRRPPARSAAGVSAGASLQEELWATHVPKVFYFEIQVVATQAFQEDARSSVQRENHMREDRDDDEEEDGDEDGDSDDDMEGDEEEEEEGEDDEEDDTLLVRRVADDWRQRDAEAPWRRHARALVRSHLVDSSGPWVATGEGRRDGELLNGNGDEEQRQQQDEQEEEDEEDEEEERVREEDNVGSPVDVDMDGMGRRELHQDDGDGDIQAAHPLLMPFPLSSGSIHHIRRRLERSSSLRRGLTSGASSLSSNSSSSSSSSTSAMATSLRLEGV</sequence>
<evidence type="ECO:0000313" key="2">
    <source>
        <dbReference type="EMBL" id="KAJ0406721.1"/>
    </source>
</evidence>
<feature type="compositionally biased region" description="Acidic residues" evidence="1">
    <location>
        <begin position="319"/>
        <end position="331"/>
    </location>
</feature>
<feature type="compositionally biased region" description="Low complexity" evidence="1">
    <location>
        <begin position="164"/>
        <end position="173"/>
    </location>
</feature>
<gene>
    <name evidence="2" type="ORF">P43SY_004546</name>
</gene>
<feature type="compositionally biased region" description="Basic and acidic residues" evidence="1">
    <location>
        <begin position="203"/>
        <end position="218"/>
    </location>
</feature>
<feature type="compositionally biased region" description="Basic and acidic residues" evidence="1">
    <location>
        <begin position="77"/>
        <end position="95"/>
    </location>
</feature>
<feature type="region of interest" description="Disordered" evidence="1">
    <location>
        <begin position="388"/>
        <end position="430"/>
    </location>
</feature>
<feature type="compositionally biased region" description="Basic residues" evidence="1">
    <location>
        <begin position="133"/>
        <end position="163"/>
    </location>
</feature>
<dbReference type="EMBL" id="JAKCXM010000029">
    <property type="protein sequence ID" value="KAJ0406721.1"/>
    <property type="molecule type" value="Genomic_DNA"/>
</dbReference>
<feature type="region of interest" description="Disordered" evidence="1">
    <location>
        <begin position="203"/>
        <end position="259"/>
    </location>
</feature>
<name>A0AAD5M8M7_PYTIN</name>
<feature type="compositionally biased region" description="Basic and acidic residues" evidence="1">
    <location>
        <begin position="350"/>
        <end position="360"/>
    </location>
</feature>
<feature type="compositionally biased region" description="Acidic residues" evidence="1">
    <location>
        <begin position="219"/>
        <end position="255"/>
    </location>
</feature>
<comment type="caution">
    <text evidence="2">The sequence shown here is derived from an EMBL/GenBank/DDBJ whole genome shotgun (WGS) entry which is preliminary data.</text>
</comment>
<dbReference type="Proteomes" id="UP001209570">
    <property type="component" value="Unassembled WGS sequence"/>
</dbReference>
<proteinExistence type="predicted"/>
<feature type="region of interest" description="Disordered" evidence="1">
    <location>
        <begin position="62"/>
        <end position="173"/>
    </location>
</feature>
<accession>A0AAD5M8M7</accession>
<feature type="region of interest" description="Disordered" evidence="1">
    <location>
        <begin position="290"/>
        <end position="368"/>
    </location>
</feature>
<organism evidence="2 3">
    <name type="scientific">Pythium insidiosum</name>
    <name type="common">Pythiosis disease agent</name>
    <dbReference type="NCBI Taxonomy" id="114742"/>
    <lineage>
        <taxon>Eukaryota</taxon>
        <taxon>Sar</taxon>
        <taxon>Stramenopiles</taxon>
        <taxon>Oomycota</taxon>
        <taxon>Peronosporomycetes</taxon>
        <taxon>Pythiales</taxon>
        <taxon>Pythiaceae</taxon>
        <taxon>Pythium</taxon>
    </lineage>
</organism>
<evidence type="ECO:0000313" key="3">
    <source>
        <dbReference type="Proteomes" id="UP001209570"/>
    </source>
</evidence>
<feature type="compositionally biased region" description="Basic and acidic residues" evidence="1">
    <location>
        <begin position="120"/>
        <end position="132"/>
    </location>
</feature>
<protein>
    <submittedName>
        <fullName evidence="2">Uncharacterized protein</fullName>
    </submittedName>
</protein>
<keyword evidence="3" id="KW-1185">Reference proteome</keyword>
<evidence type="ECO:0000256" key="1">
    <source>
        <dbReference type="SAM" id="MobiDB-lite"/>
    </source>
</evidence>
<reference evidence="2" key="1">
    <citation type="submission" date="2021-12" db="EMBL/GenBank/DDBJ databases">
        <title>Prjna785345.</title>
        <authorList>
            <person name="Rujirawat T."/>
            <person name="Krajaejun T."/>
        </authorList>
    </citation>
    <scope>NUCLEOTIDE SEQUENCE</scope>
    <source>
        <strain evidence="2">Pi057C3</strain>
    </source>
</reference>